<dbReference type="CDD" id="cd04852">
    <property type="entry name" value="Peptidases_S8_3"/>
    <property type="match status" value="1"/>
</dbReference>
<accession>A0ABR0VTR6</accession>
<dbReference type="EMBL" id="JABTTQ020000825">
    <property type="protein sequence ID" value="KAK6137591.1"/>
    <property type="molecule type" value="Genomic_DNA"/>
</dbReference>
<name>A0ABR0VTR6_REHGL</name>
<keyword evidence="3 7" id="KW-0732">Signal</keyword>
<dbReference type="Pfam" id="PF02225">
    <property type="entry name" value="PA"/>
    <property type="match status" value="1"/>
</dbReference>
<dbReference type="InterPro" id="IPR000209">
    <property type="entry name" value="Peptidase_S8/S53_dom"/>
</dbReference>
<dbReference type="Pfam" id="PF17766">
    <property type="entry name" value="fn3_6"/>
    <property type="match status" value="1"/>
</dbReference>
<protein>
    <submittedName>
        <fullName evidence="12">Uncharacterized protein</fullName>
    </submittedName>
</protein>
<dbReference type="InterPro" id="IPR037045">
    <property type="entry name" value="S8pro/Inhibitor_I9_sf"/>
</dbReference>
<gene>
    <name evidence="12" type="ORF">DH2020_028671</name>
</gene>
<feature type="active site" description="Charge relay system" evidence="6">
    <location>
        <position position="535"/>
    </location>
</feature>
<dbReference type="InterPro" id="IPR041469">
    <property type="entry name" value="Subtilisin-like_FN3"/>
</dbReference>
<dbReference type="InterPro" id="IPR010259">
    <property type="entry name" value="S8pro/Inhibitor_I9"/>
</dbReference>
<feature type="chain" id="PRO_5045600055" evidence="7">
    <location>
        <begin position="24"/>
        <end position="700"/>
    </location>
</feature>
<evidence type="ECO:0000256" key="2">
    <source>
        <dbReference type="ARBA" id="ARBA00022670"/>
    </source>
</evidence>
<feature type="domain" description="Inhibitor I9" evidence="10">
    <location>
        <begin position="28"/>
        <end position="109"/>
    </location>
</feature>
<dbReference type="PANTHER" id="PTHR10795">
    <property type="entry name" value="PROPROTEIN CONVERTASE SUBTILISIN/KEXIN"/>
    <property type="match status" value="1"/>
</dbReference>
<dbReference type="PRINTS" id="PR00723">
    <property type="entry name" value="SUBTILISIN"/>
</dbReference>
<evidence type="ECO:0000256" key="3">
    <source>
        <dbReference type="ARBA" id="ARBA00022729"/>
    </source>
</evidence>
<sequence>MSLHKLFFTLISFFSLFSVLALGDELKTYIVHVKKTETRIRTQSDDTKNYHKSFLPVRTADSSAESGRQFLYSYQNVISGFSARLTAEEVENMKQKDGFISARPERMYHRLTTHSPDFLGLHQEMGVWKQSNFGKGVIIGVLDGGILPSHPSFSGGGMPPPPAKWKGKCEFQTSECNNKLIGARSFNLAANVSKSDTETPLDDDGHGTHTASTAAGGFVRNASVFGNAYGTAVGMAPQAHLAIYKVCFGPDCPESDILAGLDAAVEDGVDVISISLGDVSTPFYNDNIAIASFAAVQKGIFVSCSAGNSGPSQQTLSNEAPWILTVGASTIDRSIRATAKLGDGQEFDGETVFQPKDFPKTLSPLVYAGANGKQDSAFCANGSLSFAGGDGVKGKVVLCDRGGGIARLDKGLEVKNAGGLAMILANLKPDGFSTSADAHVLPATHVSYDAGLKIKSYINATSSPMATILFKGTVIGDSFAPLVASFSSRGPNLASPGILKPDIIGPGVNILAAWPFPLNTDTNTKLTFNIESGTSMSCPHLSGIAALLKSAHPDWSPAKIKSAIMTTADLVNVKGTAIVDQTLNPADVFATGAGHVNPSRANDPGLVYDIGADDYVPYLCGLVTNVGEPVSYYTAKIVAPEGVNVVVRPDTMYFTKANQRATYSVTFSRSNNVSNTFSQGYLLWVSKKHTVRSVVSVKFV</sequence>
<evidence type="ECO:0000313" key="13">
    <source>
        <dbReference type="Proteomes" id="UP001318860"/>
    </source>
</evidence>
<keyword evidence="5 6" id="KW-0720">Serine protease</keyword>
<dbReference type="InterPro" id="IPR003137">
    <property type="entry name" value="PA_domain"/>
</dbReference>
<feature type="domain" description="Peptidase S8/S53" evidence="8">
    <location>
        <begin position="134"/>
        <end position="573"/>
    </location>
</feature>
<dbReference type="InterPro" id="IPR034197">
    <property type="entry name" value="Peptidases_S8_3"/>
</dbReference>
<keyword evidence="4 6" id="KW-0378">Hydrolase</keyword>
<evidence type="ECO:0000313" key="12">
    <source>
        <dbReference type="EMBL" id="KAK6137591.1"/>
    </source>
</evidence>
<dbReference type="Pfam" id="PF05922">
    <property type="entry name" value="Inhibitor_I9"/>
    <property type="match status" value="1"/>
</dbReference>
<dbReference type="Gene3D" id="3.50.30.30">
    <property type="match status" value="1"/>
</dbReference>
<evidence type="ECO:0000256" key="5">
    <source>
        <dbReference type="ARBA" id="ARBA00022825"/>
    </source>
</evidence>
<evidence type="ECO:0000256" key="6">
    <source>
        <dbReference type="PROSITE-ProRule" id="PRU01240"/>
    </source>
</evidence>
<feature type="active site" description="Charge relay system" evidence="6">
    <location>
        <position position="206"/>
    </location>
</feature>
<dbReference type="PROSITE" id="PS51892">
    <property type="entry name" value="SUBTILASE"/>
    <property type="match status" value="1"/>
</dbReference>
<feature type="signal peptide" evidence="7">
    <location>
        <begin position="1"/>
        <end position="23"/>
    </location>
</feature>
<organism evidence="12 13">
    <name type="scientific">Rehmannia glutinosa</name>
    <name type="common">Chinese foxglove</name>
    <dbReference type="NCBI Taxonomy" id="99300"/>
    <lineage>
        <taxon>Eukaryota</taxon>
        <taxon>Viridiplantae</taxon>
        <taxon>Streptophyta</taxon>
        <taxon>Embryophyta</taxon>
        <taxon>Tracheophyta</taxon>
        <taxon>Spermatophyta</taxon>
        <taxon>Magnoliopsida</taxon>
        <taxon>eudicotyledons</taxon>
        <taxon>Gunneridae</taxon>
        <taxon>Pentapetalae</taxon>
        <taxon>asterids</taxon>
        <taxon>lamiids</taxon>
        <taxon>Lamiales</taxon>
        <taxon>Orobanchaceae</taxon>
        <taxon>Rehmannieae</taxon>
        <taxon>Rehmannia</taxon>
    </lineage>
</organism>
<comment type="similarity">
    <text evidence="1 6">Belongs to the peptidase S8 family.</text>
</comment>
<dbReference type="Proteomes" id="UP001318860">
    <property type="component" value="Unassembled WGS sequence"/>
</dbReference>
<evidence type="ECO:0000259" key="10">
    <source>
        <dbReference type="Pfam" id="PF05922"/>
    </source>
</evidence>
<dbReference type="InterPro" id="IPR045051">
    <property type="entry name" value="SBT"/>
</dbReference>
<dbReference type="Gene3D" id="3.40.50.200">
    <property type="entry name" value="Peptidase S8/S53 domain"/>
    <property type="match status" value="1"/>
</dbReference>
<dbReference type="Pfam" id="PF00082">
    <property type="entry name" value="Peptidase_S8"/>
    <property type="match status" value="1"/>
</dbReference>
<evidence type="ECO:0000259" key="8">
    <source>
        <dbReference type="Pfam" id="PF00082"/>
    </source>
</evidence>
<dbReference type="InterPro" id="IPR036852">
    <property type="entry name" value="Peptidase_S8/S53_dom_sf"/>
</dbReference>
<evidence type="ECO:0000256" key="4">
    <source>
        <dbReference type="ARBA" id="ARBA00022801"/>
    </source>
</evidence>
<evidence type="ECO:0000256" key="7">
    <source>
        <dbReference type="SAM" id="SignalP"/>
    </source>
</evidence>
<evidence type="ECO:0000259" key="11">
    <source>
        <dbReference type="Pfam" id="PF17766"/>
    </source>
</evidence>
<evidence type="ECO:0000256" key="1">
    <source>
        <dbReference type="ARBA" id="ARBA00011073"/>
    </source>
</evidence>
<dbReference type="CDD" id="cd02120">
    <property type="entry name" value="PA_subtilisin_like"/>
    <property type="match status" value="1"/>
</dbReference>
<feature type="active site" description="Charge relay system" evidence="6">
    <location>
        <position position="143"/>
    </location>
</feature>
<keyword evidence="2 6" id="KW-0645">Protease</keyword>
<dbReference type="SUPFAM" id="SSF52743">
    <property type="entry name" value="Subtilisin-like"/>
    <property type="match status" value="1"/>
</dbReference>
<feature type="domain" description="Subtilisin-like protease fibronectin type-III" evidence="11">
    <location>
        <begin position="623"/>
        <end position="697"/>
    </location>
</feature>
<dbReference type="InterPro" id="IPR015500">
    <property type="entry name" value="Peptidase_S8_subtilisin-rel"/>
</dbReference>
<comment type="caution">
    <text evidence="12">The sequence shown here is derived from an EMBL/GenBank/DDBJ whole genome shotgun (WGS) entry which is preliminary data.</text>
</comment>
<dbReference type="Gene3D" id="3.30.70.80">
    <property type="entry name" value="Peptidase S8 propeptide/proteinase inhibitor I9"/>
    <property type="match status" value="1"/>
</dbReference>
<proteinExistence type="inferred from homology"/>
<dbReference type="Gene3D" id="2.60.40.2310">
    <property type="match status" value="1"/>
</dbReference>
<reference evidence="12 13" key="1">
    <citation type="journal article" date="2021" name="Comput. Struct. Biotechnol. J.">
        <title>De novo genome assembly of the potent medicinal plant Rehmannia glutinosa using nanopore technology.</title>
        <authorList>
            <person name="Ma L."/>
            <person name="Dong C."/>
            <person name="Song C."/>
            <person name="Wang X."/>
            <person name="Zheng X."/>
            <person name="Niu Y."/>
            <person name="Chen S."/>
            <person name="Feng W."/>
        </authorList>
    </citation>
    <scope>NUCLEOTIDE SEQUENCE [LARGE SCALE GENOMIC DNA]</scope>
    <source>
        <strain evidence="12">DH-2019</strain>
    </source>
</reference>
<feature type="domain" description="PA" evidence="9">
    <location>
        <begin position="364"/>
        <end position="454"/>
    </location>
</feature>
<keyword evidence="13" id="KW-1185">Reference proteome</keyword>
<evidence type="ECO:0000259" key="9">
    <source>
        <dbReference type="Pfam" id="PF02225"/>
    </source>
</evidence>